<accession>A0ABR9RQH2</accession>
<dbReference type="Pfam" id="PF21853">
    <property type="entry name" value="DUF6912"/>
    <property type="match status" value="1"/>
</dbReference>
<reference evidence="1 2" key="1">
    <citation type="submission" date="2020-10" db="EMBL/GenBank/DDBJ databases">
        <title>Nocardioides sp. isolated from sludge.</title>
        <authorList>
            <person name="Zhang X."/>
        </authorList>
    </citation>
    <scope>NUCLEOTIDE SEQUENCE [LARGE SCALE GENOMIC DNA]</scope>
    <source>
        <strain evidence="1 2">Y6</strain>
    </source>
</reference>
<dbReference type="Proteomes" id="UP000756387">
    <property type="component" value="Unassembled WGS sequence"/>
</dbReference>
<protein>
    <submittedName>
        <fullName evidence="1">Uncharacterized protein</fullName>
    </submittedName>
</protein>
<evidence type="ECO:0000313" key="1">
    <source>
        <dbReference type="EMBL" id="MBE7323813.1"/>
    </source>
</evidence>
<sequence length="120" mass="12490">MSVRVYLPTTRAGLASLVAGEDWASVQQRSGDLVVAEGDSEDEEYAALMTAADASTALVVAAEEPGLRRVVVVAEVDGSGSPVVLGDVVAVHLDTEDRAVDADPDDDLAWFAPEELGHLA</sequence>
<dbReference type="InterPro" id="IPR054206">
    <property type="entry name" value="DUF6912"/>
</dbReference>
<dbReference type="EMBL" id="JADCSA010000003">
    <property type="protein sequence ID" value="MBE7323813.1"/>
    <property type="molecule type" value="Genomic_DNA"/>
</dbReference>
<dbReference type="RefSeq" id="WP_193637145.1">
    <property type="nucleotide sequence ID" value="NZ_JADCSA010000003.1"/>
</dbReference>
<comment type="caution">
    <text evidence="1">The sequence shown here is derived from an EMBL/GenBank/DDBJ whole genome shotgun (WGS) entry which is preliminary data.</text>
</comment>
<keyword evidence="2" id="KW-1185">Reference proteome</keyword>
<gene>
    <name evidence="1" type="ORF">IEQ44_04015</name>
</gene>
<organism evidence="1 2">
    <name type="scientific">Nocardioides malaquae</name>
    <dbReference type="NCBI Taxonomy" id="2773426"/>
    <lineage>
        <taxon>Bacteria</taxon>
        <taxon>Bacillati</taxon>
        <taxon>Actinomycetota</taxon>
        <taxon>Actinomycetes</taxon>
        <taxon>Propionibacteriales</taxon>
        <taxon>Nocardioidaceae</taxon>
        <taxon>Nocardioides</taxon>
    </lineage>
</organism>
<proteinExistence type="predicted"/>
<evidence type="ECO:0000313" key="2">
    <source>
        <dbReference type="Proteomes" id="UP000756387"/>
    </source>
</evidence>
<name>A0ABR9RQH2_9ACTN</name>